<reference evidence="3 4" key="1">
    <citation type="journal article" date="2015" name="Nature">
        <title>rRNA introns, odd ribosomes, and small enigmatic genomes across a large radiation of phyla.</title>
        <authorList>
            <person name="Brown C.T."/>
            <person name="Hug L.A."/>
            <person name="Thomas B.C."/>
            <person name="Sharon I."/>
            <person name="Castelle C.J."/>
            <person name="Singh A."/>
            <person name="Wilkins M.J."/>
            <person name="Williams K.H."/>
            <person name="Banfield J.F."/>
        </authorList>
    </citation>
    <scope>NUCLEOTIDE SEQUENCE [LARGE SCALE GENOMIC DNA]</scope>
</reference>
<dbReference type="EMBL" id="LBUT01000003">
    <property type="protein sequence ID" value="KKQ71370.1"/>
    <property type="molecule type" value="Genomic_DNA"/>
</dbReference>
<dbReference type="Pfam" id="PF00132">
    <property type="entry name" value="Hexapep"/>
    <property type="match status" value="1"/>
</dbReference>
<gene>
    <name evidence="3" type="ORF">US90_C0003G0013</name>
</gene>
<dbReference type="GO" id="GO:0016740">
    <property type="term" value="F:transferase activity"/>
    <property type="evidence" value="ECO:0007669"/>
    <property type="project" value="UniProtKB-KW"/>
</dbReference>
<organism evidence="3 4">
    <name type="scientific">Candidatus Shapirobacteria bacterium GW2011_GWE2_38_30</name>
    <dbReference type="NCBI Taxonomy" id="1618490"/>
    <lineage>
        <taxon>Bacteria</taxon>
        <taxon>Candidatus Shapironibacteriota</taxon>
    </lineage>
</organism>
<proteinExistence type="predicted"/>
<keyword evidence="1 3" id="KW-0808">Transferase</keyword>
<dbReference type="InterPro" id="IPR011004">
    <property type="entry name" value="Trimer_LpxA-like_sf"/>
</dbReference>
<evidence type="ECO:0000256" key="1">
    <source>
        <dbReference type="ARBA" id="ARBA00022679"/>
    </source>
</evidence>
<name>A0A0G0K7C2_9BACT</name>
<accession>A0A0G0K7C2</accession>
<dbReference type="InterPro" id="IPR051159">
    <property type="entry name" value="Hexapeptide_acetyltransf"/>
</dbReference>
<dbReference type="PANTHER" id="PTHR23416">
    <property type="entry name" value="SIALIC ACID SYNTHASE-RELATED"/>
    <property type="match status" value="1"/>
</dbReference>
<dbReference type="Pfam" id="PF14602">
    <property type="entry name" value="Hexapep_2"/>
    <property type="match status" value="1"/>
</dbReference>
<keyword evidence="2" id="KW-0677">Repeat</keyword>
<dbReference type="InterPro" id="IPR001451">
    <property type="entry name" value="Hexapep"/>
</dbReference>
<dbReference type="STRING" id="1618490.US90_C0003G0013"/>
<evidence type="ECO:0000256" key="2">
    <source>
        <dbReference type="ARBA" id="ARBA00022737"/>
    </source>
</evidence>
<dbReference type="InterPro" id="IPR018357">
    <property type="entry name" value="Hexapep_transf_CS"/>
</dbReference>
<dbReference type="Gene3D" id="2.160.10.10">
    <property type="entry name" value="Hexapeptide repeat proteins"/>
    <property type="match status" value="1"/>
</dbReference>
<dbReference type="Proteomes" id="UP000034406">
    <property type="component" value="Unassembled WGS sequence"/>
</dbReference>
<dbReference type="CDD" id="cd04647">
    <property type="entry name" value="LbH_MAT_like"/>
    <property type="match status" value="1"/>
</dbReference>
<evidence type="ECO:0000313" key="3">
    <source>
        <dbReference type="EMBL" id="KKQ71370.1"/>
    </source>
</evidence>
<protein>
    <submittedName>
        <fullName evidence="3">Acetyltransferase (Isoleucine patch superfamily)-like protein</fullName>
    </submittedName>
</protein>
<sequence length="188" mass="21121">MYELVNLVLRKVLLTKKYFINKKILFIEEPSKIICSQIYTKQSNILKIGKGSMLESQVYFEKDKAELIIGKNSFIGGSKIICTEKVTVGDDVLISWGCTVVDSNFHSLNWSERKNDVKQWFIKKKDWQSVVTKPVFIKDKAWIGFNSIIMKGVTIGEGAIVAAGSVVVKDVADYTIVGGNPAKLIRKI</sequence>
<dbReference type="SUPFAM" id="SSF51161">
    <property type="entry name" value="Trimeric LpxA-like enzymes"/>
    <property type="match status" value="1"/>
</dbReference>
<dbReference type="AlphaFoldDB" id="A0A0G0K7C2"/>
<comment type="caution">
    <text evidence="3">The sequence shown here is derived from an EMBL/GenBank/DDBJ whole genome shotgun (WGS) entry which is preliminary data.</text>
</comment>
<evidence type="ECO:0000313" key="4">
    <source>
        <dbReference type="Proteomes" id="UP000034406"/>
    </source>
</evidence>
<dbReference type="PROSITE" id="PS00101">
    <property type="entry name" value="HEXAPEP_TRANSFERASES"/>
    <property type="match status" value="1"/>
</dbReference>